<keyword evidence="9" id="KW-0010">Activator</keyword>
<keyword evidence="5" id="KW-0678">Repressor</keyword>
<keyword evidence="10" id="KW-0804">Transcription</keyword>
<dbReference type="Gene3D" id="1.10.10.10">
    <property type="entry name" value="Winged helix-like DNA-binding domain superfamily/Winged helix DNA-binding domain"/>
    <property type="match status" value="1"/>
</dbReference>
<evidence type="ECO:0000313" key="14">
    <source>
        <dbReference type="Proteomes" id="UP000024816"/>
    </source>
</evidence>
<evidence type="ECO:0000256" key="8">
    <source>
        <dbReference type="ARBA" id="ARBA00023125"/>
    </source>
</evidence>
<feature type="domain" description="HTH lysR-type" evidence="12">
    <location>
        <begin position="2"/>
        <end position="59"/>
    </location>
</feature>
<keyword evidence="6" id="KW-0028">Amino-acid biosynthesis</keyword>
<keyword evidence="14" id="KW-1185">Reference proteome</keyword>
<name>A0A059FIE5_9PROT</name>
<dbReference type="InterPro" id="IPR036388">
    <property type="entry name" value="WH-like_DNA-bd_sf"/>
</dbReference>
<dbReference type="STRING" id="1280952.HJA_04106"/>
<dbReference type="PANTHER" id="PTHR30126:SF25">
    <property type="entry name" value="HTH-TYPE TRANSCRIPTIONAL REGULATOR METR"/>
    <property type="match status" value="1"/>
</dbReference>
<dbReference type="PATRIC" id="fig|1280952.3.peg.811"/>
<comment type="subcellular location">
    <subcellularLocation>
        <location evidence="1">Cytoplasm</location>
    </subcellularLocation>
</comment>
<dbReference type="eggNOG" id="COG0583">
    <property type="taxonomic scope" value="Bacteria"/>
</dbReference>
<accession>A0A059FIE5</accession>
<gene>
    <name evidence="13" type="ORF">HJA_04106</name>
</gene>
<dbReference type="OrthoDB" id="155872at2"/>
<keyword evidence="7" id="KW-0805">Transcription regulation</keyword>
<evidence type="ECO:0000256" key="5">
    <source>
        <dbReference type="ARBA" id="ARBA00022491"/>
    </source>
</evidence>
<keyword evidence="11" id="KW-0486">Methionine biosynthesis</keyword>
<keyword evidence="8" id="KW-0238">DNA-binding</keyword>
<proteinExistence type="inferred from homology"/>
<dbReference type="InterPro" id="IPR005119">
    <property type="entry name" value="LysR_subst-bd"/>
</dbReference>
<evidence type="ECO:0000256" key="10">
    <source>
        <dbReference type="ARBA" id="ARBA00023163"/>
    </source>
</evidence>
<comment type="similarity">
    <text evidence="2">Belongs to the LysR transcriptional regulatory family.</text>
</comment>
<evidence type="ECO:0000256" key="4">
    <source>
        <dbReference type="ARBA" id="ARBA00022490"/>
    </source>
</evidence>
<dbReference type="PROSITE" id="PS50931">
    <property type="entry name" value="HTH_LYSR"/>
    <property type="match status" value="1"/>
</dbReference>
<dbReference type="SUPFAM" id="SSF46785">
    <property type="entry name" value="Winged helix' DNA-binding domain"/>
    <property type="match status" value="1"/>
</dbReference>
<dbReference type="CDD" id="cd08441">
    <property type="entry name" value="PBP2_MetR"/>
    <property type="match status" value="1"/>
</dbReference>
<evidence type="ECO:0000256" key="7">
    <source>
        <dbReference type="ARBA" id="ARBA00023015"/>
    </source>
</evidence>
<evidence type="ECO:0000256" key="2">
    <source>
        <dbReference type="ARBA" id="ARBA00009437"/>
    </source>
</evidence>
<dbReference type="GO" id="GO:0005737">
    <property type="term" value="C:cytoplasm"/>
    <property type="evidence" value="ECO:0007669"/>
    <property type="project" value="UniProtKB-SubCell"/>
</dbReference>
<dbReference type="PRINTS" id="PR00039">
    <property type="entry name" value="HTHLYSR"/>
</dbReference>
<organism evidence="13 14">
    <name type="scientific">Hyphomonas jannaschiana VP2</name>
    <dbReference type="NCBI Taxonomy" id="1280952"/>
    <lineage>
        <taxon>Bacteria</taxon>
        <taxon>Pseudomonadati</taxon>
        <taxon>Pseudomonadota</taxon>
        <taxon>Alphaproteobacteria</taxon>
        <taxon>Hyphomonadales</taxon>
        <taxon>Hyphomonadaceae</taxon>
        <taxon>Hyphomonas</taxon>
    </lineage>
</organism>
<dbReference type="GO" id="GO:0000976">
    <property type="term" value="F:transcription cis-regulatory region binding"/>
    <property type="evidence" value="ECO:0007669"/>
    <property type="project" value="TreeGrafter"/>
</dbReference>
<dbReference type="AlphaFoldDB" id="A0A059FIE5"/>
<dbReference type="InterPro" id="IPR000847">
    <property type="entry name" value="LysR_HTH_N"/>
</dbReference>
<dbReference type="PANTHER" id="PTHR30126">
    <property type="entry name" value="HTH-TYPE TRANSCRIPTIONAL REGULATOR"/>
    <property type="match status" value="1"/>
</dbReference>
<protein>
    <recommendedName>
        <fullName evidence="3">HTH-type transcriptional regulator MetR</fullName>
    </recommendedName>
</protein>
<dbReference type="RefSeq" id="WP_035578539.1">
    <property type="nucleotide sequence ID" value="NZ_ARYJ01000002.1"/>
</dbReference>
<dbReference type="InterPro" id="IPR036390">
    <property type="entry name" value="WH_DNA-bd_sf"/>
</dbReference>
<dbReference type="InterPro" id="IPR037406">
    <property type="entry name" value="MetR_PBP2"/>
</dbReference>
<dbReference type="EMBL" id="ARYJ01000002">
    <property type="protein sequence ID" value="KCZ90382.1"/>
    <property type="molecule type" value="Genomic_DNA"/>
</dbReference>
<dbReference type="Gene3D" id="3.40.190.10">
    <property type="entry name" value="Periplasmic binding protein-like II"/>
    <property type="match status" value="1"/>
</dbReference>
<evidence type="ECO:0000256" key="6">
    <source>
        <dbReference type="ARBA" id="ARBA00022605"/>
    </source>
</evidence>
<evidence type="ECO:0000259" key="12">
    <source>
        <dbReference type="PROSITE" id="PS50931"/>
    </source>
</evidence>
<evidence type="ECO:0000313" key="13">
    <source>
        <dbReference type="EMBL" id="KCZ90382.1"/>
    </source>
</evidence>
<comment type="caution">
    <text evidence="13">The sequence shown here is derived from an EMBL/GenBank/DDBJ whole genome shotgun (WGS) entry which is preliminary data.</text>
</comment>
<dbReference type="Proteomes" id="UP000024816">
    <property type="component" value="Unassembled WGS sequence"/>
</dbReference>
<keyword evidence="4" id="KW-0963">Cytoplasm</keyword>
<dbReference type="GO" id="GO:0009086">
    <property type="term" value="P:methionine biosynthetic process"/>
    <property type="evidence" value="ECO:0007669"/>
    <property type="project" value="UniProtKB-KW"/>
</dbReference>
<evidence type="ECO:0000256" key="3">
    <source>
        <dbReference type="ARBA" id="ARBA00019365"/>
    </source>
</evidence>
<sequence length="295" mass="33194">MIDTQSLSILREIERTGSLTQAADRLHMTQSAVSHAMRRFEERYGVTLWEREGRGIRLTQAGDYLATLAHRLLPQLVHAETVLEDFAGGGRGALRIGMECHPCEKWLMRVITPYLAAWPGVDLNVSTAFQFGGLSALLGHEIDLLITPDPLSRPALAYHPVFDYELVLVVRADHLLAVKPHVEPEDLDRETLITYPVERERLDVFTQFLVPARRIPRRHRTVETSDLMLQLVAAGRGVSAMPDWLVREYTGDTPLRAVRIGTKGIAKSIHIGLRCSDTDTDYIKGFLNLARMQPD</sequence>
<evidence type="ECO:0000256" key="9">
    <source>
        <dbReference type="ARBA" id="ARBA00023159"/>
    </source>
</evidence>
<dbReference type="Pfam" id="PF03466">
    <property type="entry name" value="LysR_substrate"/>
    <property type="match status" value="1"/>
</dbReference>
<reference evidence="13 14" key="1">
    <citation type="journal article" date="2014" name="Antonie Van Leeuwenhoek">
        <title>Hyphomonas beringensis sp. nov. and Hyphomonas chukchiensis sp. nov., isolated from surface seawater of the Bering Sea and Chukchi Sea.</title>
        <authorList>
            <person name="Li C."/>
            <person name="Lai Q."/>
            <person name="Li G."/>
            <person name="Dong C."/>
            <person name="Wang J."/>
            <person name="Liao Y."/>
            <person name="Shao Z."/>
        </authorList>
    </citation>
    <scope>NUCLEOTIDE SEQUENCE [LARGE SCALE GENOMIC DNA]</scope>
    <source>
        <strain evidence="13 14">VP2</strain>
    </source>
</reference>
<evidence type="ECO:0000256" key="11">
    <source>
        <dbReference type="ARBA" id="ARBA00023167"/>
    </source>
</evidence>
<evidence type="ECO:0000256" key="1">
    <source>
        <dbReference type="ARBA" id="ARBA00004496"/>
    </source>
</evidence>
<dbReference type="Pfam" id="PF00126">
    <property type="entry name" value="HTH_1"/>
    <property type="match status" value="1"/>
</dbReference>
<dbReference type="SUPFAM" id="SSF53850">
    <property type="entry name" value="Periplasmic binding protein-like II"/>
    <property type="match status" value="1"/>
</dbReference>
<dbReference type="GO" id="GO:0003700">
    <property type="term" value="F:DNA-binding transcription factor activity"/>
    <property type="evidence" value="ECO:0007669"/>
    <property type="project" value="InterPro"/>
</dbReference>